<dbReference type="AlphaFoldDB" id="A0A3P1B4L9"/>
<feature type="compositionally biased region" description="Low complexity" evidence="1">
    <location>
        <begin position="13"/>
        <end position="26"/>
    </location>
</feature>
<accession>A0A3P1B4L9</accession>
<name>A0A3P1B4L9_9FLAO</name>
<dbReference type="EMBL" id="RQTJ01000005">
    <property type="protein sequence ID" value="RRA96087.1"/>
    <property type="molecule type" value="Genomic_DNA"/>
</dbReference>
<feature type="region of interest" description="Disordered" evidence="1">
    <location>
        <begin position="1"/>
        <end position="26"/>
    </location>
</feature>
<sequence>MEQQDDGSQTANSSTDGSGGTTTFSDTGADGYQSFWDIAERREMFYHYKNHTGDNGNPAMLHFKITPYVGLAYYDGTPDGKYDDQGNTIEDFNTVSPGMYPNIYDPTGNEIGNFVPARPFTLTGAGIPTYWGTVRLEVFSADHCHVIATNAQTNLYNPNGVFFDISTPLTPLYQPSTPQEEDLLSKYGKVFFYYWEALDQTTLAVVRSGYIMAECDTNVAAYWTNTPYTANLPAGGVANLYYNTGNPSYEIVLEGGTYPSVESFTYTVGGQTYTYTVELKTFLGGTNDPVSELKLTYN</sequence>
<feature type="compositionally biased region" description="Polar residues" evidence="1">
    <location>
        <begin position="1"/>
        <end position="12"/>
    </location>
</feature>
<reference evidence="2 3" key="1">
    <citation type="submission" date="2018-11" db="EMBL/GenBank/DDBJ databases">
        <title>Flavobacterium sp. nov., YIM 102796 draft genome.</title>
        <authorList>
            <person name="Li G."/>
            <person name="Jiang Y."/>
        </authorList>
    </citation>
    <scope>NUCLEOTIDE SEQUENCE [LARGE SCALE GENOMIC DNA]</scope>
    <source>
        <strain evidence="2 3">YIM 102796</strain>
    </source>
</reference>
<evidence type="ECO:0000256" key="1">
    <source>
        <dbReference type="SAM" id="MobiDB-lite"/>
    </source>
</evidence>
<protein>
    <submittedName>
        <fullName evidence="2">Uncharacterized protein</fullName>
    </submittedName>
</protein>
<keyword evidence="3" id="KW-1185">Reference proteome</keyword>
<proteinExistence type="predicted"/>
<dbReference type="Proteomes" id="UP000268372">
    <property type="component" value="Unassembled WGS sequence"/>
</dbReference>
<dbReference type="RefSeq" id="WP_124898648.1">
    <property type="nucleotide sequence ID" value="NZ_RQTJ01000005.1"/>
</dbReference>
<evidence type="ECO:0000313" key="3">
    <source>
        <dbReference type="Proteomes" id="UP000268372"/>
    </source>
</evidence>
<dbReference type="OrthoDB" id="1378933at2"/>
<comment type="caution">
    <text evidence="2">The sequence shown here is derived from an EMBL/GenBank/DDBJ whole genome shotgun (WGS) entry which is preliminary data.</text>
</comment>
<evidence type="ECO:0000313" key="2">
    <source>
        <dbReference type="EMBL" id="RRA96087.1"/>
    </source>
</evidence>
<gene>
    <name evidence="2" type="ORF">EG242_04160</name>
</gene>
<organism evidence="2 3">
    <name type="scientific">Paenimyroides viscosum</name>
    <dbReference type="NCBI Taxonomy" id="2488729"/>
    <lineage>
        <taxon>Bacteria</taxon>
        <taxon>Pseudomonadati</taxon>
        <taxon>Bacteroidota</taxon>
        <taxon>Flavobacteriia</taxon>
        <taxon>Flavobacteriales</taxon>
        <taxon>Flavobacteriaceae</taxon>
        <taxon>Paenimyroides</taxon>
    </lineage>
</organism>